<dbReference type="InterPro" id="IPR000415">
    <property type="entry name" value="Nitroreductase-like"/>
</dbReference>
<dbReference type="InterPro" id="IPR029479">
    <property type="entry name" value="Nitroreductase"/>
</dbReference>
<evidence type="ECO:0000259" key="6">
    <source>
        <dbReference type="Pfam" id="PF00881"/>
    </source>
</evidence>
<evidence type="ECO:0000256" key="2">
    <source>
        <dbReference type="ARBA" id="ARBA00022643"/>
    </source>
</evidence>
<comment type="caution">
    <text evidence="7">The sequence shown here is derived from an EMBL/GenBank/DDBJ whole genome shotgun (WGS) entry which is preliminary data.</text>
</comment>
<dbReference type="EC" id="1.-.-.-" evidence="5"/>
<comment type="cofactor">
    <cofactor evidence="5">
        <name>FMN</name>
        <dbReference type="ChEBI" id="CHEBI:58210"/>
    </cofactor>
</comment>
<reference evidence="7 8" key="1">
    <citation type="submission" date="2018-12" db="EMBL/GenBank/DDBJ databases">
        <title>The genome sequences of Variovorax guangxiensis DSM 27352.</title>
        <authorList>
            <person name="Gao J."/>
            <person name="Sun J."/>
        </authorList>
    </citation>
    <scope>NUCLEOTIDE SEQUENCE [LARGE SCALE GENOMIC DNA]</scope>
    <source>
        <strain evidence="7 8">DSM 27352</strain>
    </source>
</reference>
<protein>
    <recommendedName>
        <fullName evidence="5">Putative NADH dehydrogenase/NAD(P)H nitroreductase EJP67_28545</fullName>
        <ecNumber evidence="5">1.-.-.-</ecNumber>
    </recommendedName>
</protein>
<dbReference type="InterPro" id="IPR050461">
    <property type="entry name" value="Nitroreductase_HadB/RutE"/>
</dbReference>
<keyword evidence="5" id="KW-0520">NAD</keyword>
<feature type="domain" description="Nitroreductase" evidence="6">
    <location>
        <begin position="22"/>
        <end position="178"/>
    </location>
</feature>
<dbReference type="EMBL" id="RXFT01000017">
    <property type="protein sequence ID" value="RUR71009.1"/>
    <property type="molecule type" value="Genomic_DNA"/>
</dbReference>
<dbReference type="Gene3D" id="3.40.109.10">
    <property type="entry name" value="NADH Oxidase"/>
    <property type="match status" value="1"/>
</dbReference>
<evidence type="ECO:0000256" key="4">
    <source>
        <dbReference type="ARBA" id="ARBA00023002"/>
    </source>
</evidence>
<dbReference type="Proteomes" id="UP000281118">
    <property type="component" value="Unassembled WGS sequence"/>
</dbReference>
<keyword evidence="2 5" id="KW-0288">FMN</keyword>
<evidence type="ECO:0000313" key="7">
    <source>
        <dbReference type="EMBL" id="RUR71009.1"/>
    </source>
</evidence>
<evidence type="ECO:0000256" key="5">
    <source>
        <dbReference type="HAMAP-Rule" id="MF_01204"/>
    </source>
</evidence>
<dbReference type="HAMAP" id="MF_01204">
    <property type="entry name" value="Oxidoreductase_RutE_HadB"/>
    <property type="match status" value="1"/>
</dbReference>
<comment type="similarity">
    <text evidence="5">Belongs to the nitroreductase family. HadB/RutE subfamily.</text>
</comment>
<dbReference type="SUPFAM" id="SSF55469">
    <property type="entry name" value="FMN-dependent nitroreductase-like"/>
    <property type="match status" value="1"/>
</dbReference>
<keyword evidence="3 5" id="KW-0521">NADP</keyword>
<dbReference type="AlphaFoldDB" id="A0A433MT98"/>
<dbReference type="PANTHER" id="PTHR43543:SF1">
    <property type="entry name" value="MALONIC SEMIALDEHYDE REDUCTASE RUTE-RELATED"/>
    <property type="match status" value="1"/>
</dbReference>
<dbReference type="OrthoDB" id="9784375at2"/>
<dbReference type="RefSeq" id="WP_126025105.1">
    <property type="nucleotide sequence ID" value="NZ_RXFT01000017.1"/>
</dbReference>
<organism evidence="7 8">
    <name type="scientific">Variovorax guangxiensis</name>
    <dbReference type="NCBI Taxonomy" id="1775474"/>
    <lineage>
        <taxon>Bacteria</taxon>
        <taxon>Pseudomonadati</taxon>
        <taxon>Pseudomonadota</taxon>
        <taxon>Betaproteobacteria</taxon>
        <taxon>Burkholderiales</taxon>
        <taxon>Comamonadaceae</taxon>
        <taxon>Variovorax</taxon>
    </lineage>
</organism>
<proteinExistence type="inferred from homology"/>
<name>A0A433MT98_9BURK</name>
<dbReference type="GO" id="GO:0016491">
    <property type="term" value="F:oxidoreductase activity"/>
    <property type="evidence" value="ECO:0007669"/>
    <property type="project" value="UniProtKB-UniRule"/>
</dbReference>
<sequence length="200" mass="21494">MTTTIASTLDDAALSLLFTGARSHNGWTDEPVTDAQLEQIYALASLGPTSANCSPARFVFVRTPEGKQRLAPALSKGNLDKTMTAPVTVIAAWDRKFYDRLPTLFPHADARSWFTGSPEAAHETAFRNASLQAGYLLLAARAVGLDAGPMSGFDKAKVDAAFFEGTDWTVNFLINLGHGDASKVFGRLPRLAFDEACLLA</sequence>
<evidence type="ECO:0000256" key="3">
    <source>
        <dbReference type="ARBA" id="ARBA00022857"/>
    </source>
</evidence>
<accession>A0A433MT98</accession>
<keyword evidence="4 5" id="KW-0560">Oxidoreductase</keyword>
<keyword evidence="1 5" id="KW-0285">Flavoprotein</keyword>
<dbReference type="NCBIfam" id="NF003768">
    <property type="entry name" value="PRK05365.1"/>
    <property type="match status" value="1"/>
</dbReference>
<evidence type="ECO:0000313" key="8">
    <source>
        <dbReference type="Proteomes" id="UP000281118"/>
    </source>
</evidence>
<evidence type="ECO:0000256" key="1">
    <source>
        <dbReference type="ARBA" id="ARBA00022630"/>
    </source>
</evidence>
<dbReference type="CDD" id="cd02148">
    <property type="entry name" value="RutE-like"/>
    <property type="match status" value="1"/>
</dbReference>
<dbReference type="Pfam" id="PF00881">
    <property type="entry name" value="Nitroreductase"/>
    <property type="match status" value="1"/>
</dbReference>
<dbReference type="InterPro" id="IPR023936">
    <property type="entry name" value="RutE-like"/>
</dbReference>
<dbReference type="PANTHER" id="PTHR43543">
    <property type="entry name" value="MALONIC SEMIALDEHYDE REDUCTASE RUTE-RELATED"/>
    <property type="match status" value="1"/>
</dbReference>
<gene>
    <name evidence="7" type="ORF">EJP67_28545</name>
</gene>